<dbReference type="InterPro" id="IPR023214">
    <property type="entry name" value="HAD_sf"/>
</dbReference>
<dbReference type="GO" id="GO:0016787">
    <property type="term" value="F:hydrolase activity"/>
    <property type="evidence" value="ECO:0007669"/>
    <property type="project" value="UniProtKB-KW"/>
</dbReference>
<dbReference type="PRINTS" id="PR00413">
    <property type="entry name" value="HADHALOGNASE"/>
</dbReference>
<dbReference type="AlphaFoldDB" id="A0A401YVU8"/>
<organism evidence="4 5">
    <name type="scientific">Embleya hyalina</name>
    <dbReference type="NCBI Taxonomy" id="516124"/>
    <lineage>
        <taxon>Bacteria</taxon>
        <taxon>Bacillati</taxon>
        <taxon>Actinomycetota</taxon>
        <taxon>Actinomycetes</taxon>
        <taxon>Kitasatosporales</taxon>
        <taxon>Streptomycetaceae</taxon>
        <taxon>Embleya</taxon>
    </lineage>
</organism>
<evidence type="ECO:0000313" key="4">
    <source>
        <dbReference type="EMBL" id="GCD98699.1"/>
    </source>
</evidence>
<reference evidence="4 5" key="1">
    <citation type="submission" date="2018-12" db="EMBL/GenBank/DDBJ databases">
        <title>Draft genome sequence of Embleya hyalina NBRC 13850T.</title>
        <authorList>
            <person name="Komaki H."/>
            <person name="Hosoyama A."/>
            <person name="Kimura A."/>
            <person name="Ichikawa N."/>
            <person name="Tamura T."/>
        </authorList>
    </citation>
    <scope>NUCLEOTIDE SEQUENCE [LARGE SCALE GENOMIC DNA]</scope>
    <source>
        <strain evidence="4 5">NBRC 13850</strain>
    </source>
</reference>
<proteinExistence type="predicted"/>
<comment type="caution">
    <text evidence="4">The sequence shown here is derived from an EMBL/GenBank/DDBJ whole genome shotgun (WGS) entry which is preliminary data.</text>
</comment>
<evidence type="ECO:0000256" key="3">
    <source>
        <dbReference type="ARBA" id="ARBA00022842"/>
    </source>
</evidence>
<dbReference type="InterPro" id="IPR051400">
    <property type="entry name" value="HAD-like_hydrolase"/>
</dbReference>
<dbReference type="SUPFAM" id="SSF56784">
    <property type="entry name" value="HAD-like"/>
    <property type="match status" value="1"/>
</dbReference>
<gene>
    <name evidence="4" type="primary">gph</name>
    <name evidence="4" type="ORF">EHYA_06410</name>
</gene>
<accession>A0A401YVU8</accession>
<evidence type="ECO:0000313" key="5">
    <source>
        <dbReference type="Proteomes" id="UP000286931"/>
    </source>
</evidence>
<comment type="cofactor">
    <cofactor evidence="1">
        <name>Mg(2+)</name>
        <dbReference type="ChEBI" id="CHEBI:18420"/>
    </cofactor>
</comment>
<dbReference type="InterPro" id="IPR006439">
    <property type="entry name" value="HAD-SF_hydro_IA"/>
</dbReference>
<dbReference type="PANTHER" id="PTHR46470">
    <property type="entry name" value="N-ACYLNEURAMINATE-9-PHOSPHATASE"/>
    <property type="match status" value="1"/>
</dbReference>
<evidence type="ECO:0000256" key="2">
    <source>
        <dbReference type="ARBA" id="ARBA00022801"/>
    </source>
</evidence>
<sequence>MNVRALAVDFGDTLAVPGPNPDGRVVLEVLRELPDTRVPDAFVAAYDHVHRITREGDRVRDTHTSFATEIHWAARLCGARIPDPGAALEPVFERVPDSRVIRRAAEALLRIRARGDLVCVLACDTQRPESVRRRTLAEAGIEDCFDAVVLSCAIGLRKPHPDFYAEVERACGVPREEIMFVGNTPSKDATAPHVYGMRAVLVAPTGRPRGLADPIGVIGHFAELPDYLGRAAADRPALSGGSPPRAPR</sequence>
<keyword evidence="5" id="KW-1185">Reference proteome</keyword>
<dbReference type="InterPro" id="IPR036412">
    <property type="entry name" value="HAD-like_sf"/>
</dbReference>
<keyword evidence="3" id="KW-0460">Magnesium</keyword>
<dbReference type="Gene3D" id="3.40.50.1000">
    <property type="entry name" value="HAD superfamily/HAD-like"/>
    <property type="match status" value="1"/>
</dbReference>
<dbReference type="RefSeq" id="WP_126640587.1">
    <property type="nucleotide sequence ID" value="NZ_BIFH01000029.1"/>
</dbReference>
<dbReference type="EMBL" id="BIFH01000029">
    <property type="protein sequence ID" value="GCD98699.1"/>
    <property type="molecule type" value="Genomic_DNA"/>
</dbReference>
<dbReference type="Pfam" id="PF00702">
    <property type="entry name" value="Hydrolase"/>
    <property type="match status" value="1"/>
</dbReference>
<name>A0A401YVU8_9ACTN</name>
<dbReference type="Proteomes" id="UP000286931">
    <property type="component" value="Unassembled WGS sequence"/>
</dbReference>
<protein>
    <submittedName>
        <fullName evidence="4">Phosphoglycolate phosphatase</fullName>
    </submittedName>
</protein>
<keyword evidence="2" id="KW-0378">Hydrolase</keyword>
<dbReference type="OrthoDB" id="9810501at2"/>
<evidence type="ECO:0000256" key="1">
    <source>
        <dbReference type="ARBA" id="ARBA00001946"/>
    </source>
</evidence>
<dbReference type="GO" id="GO:0044281">
    <property type="term" value="P:small molecule metabolic process"/>
    <property type="evidence" value="ECO:0007669"/>
    <property type="project" value="UniProtKB-ARBA"/>
</dbReference>